<dbReference type="Proteomes" id="UP000095751">
    <property type="component" value="Unassembled WGS sequence"/>
</dbReference>
<feature type="compositionally biased region" description="Polar residues" evidence="1">
    <location>
        <begin position="78"/>
        <end position="99"/>
    </location>
</feature>
<reference evidence="2 3" key="1">
    <citation type="submission" date="2016-09" db="EMBL/GenBank/DDBJ databases">
        <title>Extensive genetic diversity and differential bi-allelic expression allows diatom success in the polar Southern Ocean.</title>
        <authorList>
            <consortium name="DOE Joint Genome Institute"/>
            <person name="Mock T."/>
            <person name="Otillar R.P."/>
            <person name="Strauss J."/>
            <person name="Dupont C."/>
            <person name="Frickenhaus S."/>
            <person name="Maumus F."/>
            <person name="Mcmullan M."/>
            <person name="Sanges R."/>
            <person name="Schmutz J."/>
            <person name="Toseland A."/>
            <person name="Valas R."/>
            <person name="Veluchamy A."/>
            <person name="Ward B.J."/>
            <person name="Allen A."/>
            <person name="Barry K."/>
            <person name="Falciatore A."/>
            <person name="Ferrante M."/>
            <person name="Fortunato A.E."/>
            <person name="Gloeckner G."/>
            <person name="Gruber A."/>
            <person name="Hipkin R."/>
            <person name="Janech M."/>
            <person name="Kroth P."/>
            <person name="Leese F."/>
            <person name="Lindquist E."/>
            <person name="Lyon B.R."/>
            <person name="Martin J."/>
            <person name="Mayer C."/>
            <person name="Parker M."/>
            <person name="Quesneville H."/>
            <person name="Raymond J."/>
            <person name="Uhlig C."/>
            <person name="Valentin K.U."/>
            <person name="Worden A.Z."/>
            <person name="Armbrust E.V."/>
            <person name="Bowler C."/>
            <person name="Green B."/>
            <person name="Moulton V."/>
            <person name="Van Oosterhout C."/>
            <person name="Grigoriev I."/>
        </authorList>
    </citation>
    <scope>NUCLEOTIDE SEQUENCE [LARGE SCALE GENOMIC DNA]</scope>
    <source>
        <strain evidence="2 3">CCMP1102</strain>
    </source>
</reference>
<evidence type="ECO:0000313" key="2">
    <source>
        <dbReference type="EMBL" id="OEU06787.1"/>
    </source>
</evidence>
<dbReference type="InParanoid" id="A0A1E7ELP2"/>
<name>A0A1E7ELP2_9STRA</name>
<dbReference type="AlphaFoldDB" id="A0A1E7ELP2"/>
<feature type="compositionally biased region" description="Basic and acidic residues" evidence="1">
    <location>
        <begin position="68"/>
        <end position="77"/>
    </location>
</feature>
<keyword evidence="3" id="KW-1185">Reference proteome</keyword>
<feature type="compositionally biased region" description="Acidic residues" evidence="1">
    <location>
        <begin position="23"/>
        <end position="35"/>
    </location>
</feature>
<feature type="compositionally biased region" description="Basic and acidic residues" evidence="1">
    <location>
        <begin position="44"/>
        <end position="59"/>
    </location>
</feature>
<feature type="compositionally biased region" description="Basic and acidic residues" evidence="1">
    <location>
        <begin position="145"/>
        <end position="175"/>
    </location>
</feature>
<feature type="region of interest" description="Disordered" evidence="1">
    <location>
        <begin position="1"/>
        <end position="185"/>
    </location>
</feature>
<feature type="compositionally biased region" description="Low complexity" evidence="1">
    <location>
        <begin position="101"/>
        <end position="115"/>
    </location>
</feature>
<evidence type="ECO:0000313" key="3">
    <source>
        <dbReference type="Proteomes" id="UP000095751"/>
    </source>
</evidence>
<dbReference type="KEGG" id="fcy:FRACYDRAFT_230134"/>
<evidence type="ECO:0000256" key="1">
    <source>
        <dbReference type="SAM" id="MobiDB-lite"/>
    </source>
</evidence>
<organism evidence="2 3">
    <name type="scientific">Fragilariopsis cylindrus CCMP1102</name>
    <dbReference type="NCBI Taxonomy" id="635003"/>
    <lineage>
        <taxon>Eukaryota</taxon>
        <taxon>Sar</taxon>
        <taxon>Stramenopiles</taxon>
        <taxon>Ochrophyta</taxon>
        <taxon>Bacillariophyta</taxon>
        <taxon>Bacillariophyceae</taxon>
        <taxon>Bacillariophycidae</taxon>
        <taxon>Bacillariales</taxon>
        <taxon>Bacillariaceae</taxon>
        <taxon>Fragilariopsis</taxon>
    </lineage>
</organism>
<dbReference type="EMBL" id="KV784398">
    <property type="protein sequence ID" value="OEU06787.1"/>
    <property type="molecule type" value="Genomic_DNA"/>
</dbReference>
<accession>A0A1E7ELP2</accession>
<gene>
    <name evidence="2" type="ORF">FRACYDRAFT_230134</name>
</gene>
<sequence>MGRKKPNTADRQKQRSILRNADDEYDEDEYDEDINAEIHVTGVWDEHPHHRESKKEDQKTCLQQLEEPNQKELRTNNREATSSGTTNQSDSSVQNSKFGASSVSNSNSNSSQSSSDELFQSSMDTLKDPSELMEEVVRSAWQNDNKTKSHLADLESVEQRRECVSKRRSSSKGDDSSSSNPEYLP</sequence>
<proteinExistence type="predicted"/>
<protein>
    <submittedName>
        <fullName evidence="2">Uncharacterized protein</fullName>
    </submittedName>
</protein>